<feature type="compositionally biased region" description="Low complexity" evidence="1">
    <location>
        <begin position="295"/>
        <end position="312"/>
    </location>
</feature>
<feature type="compositionally biased region" description="Basic and acidic residues" evidence="1">
    <location>
        <begin position="152"/>
        <end position="162"/>
    </location>
</feature>
<feature type="compositionally biased region" description="Basic and acidic residues" evidence="1">
    <location>
        <begin position="203"/>
        <end position="213"/>
    </location>
</feature>
<protein>
    <submittedName>
        <fullName evidence="2">Protein QmcA (Possibly involved in integral membrane quality control)</fullName>
    </submittedName>
</protein>
<dbReference type="AlphaFoldDB" id="A0A6J4GYD5"/>
<feature type="compositionally biased region" description="Basic and acidic residues" evidence="1">
    <location>
        <begin position="278"/>
        <end position="287"/>
    </location>
</feature>
<feature type="compositionally biased region" description="Basic and acidic residues" evidence="1">
    <location>
        <begin position="106"/>
        <end position="135"/>
    </location>
</feature>
<reference evidence="2" key="1">
    <citation type="submission" date="2020-02" db="EMBL/GenBank/DDBJ databases">
        <authorList>
            <person name="Meier V. D."/>
        </authorList>
    </citation>
    <scope>NUCLEOTIDE SEQUENCE</scope>
    <source>
        <strain evidence="2">AVDCRST_MAG04</strain>
    </source>
</reference>
<proteinExistence type="predicted"/>
<feature type="compositionally biased region" description="Basic residues" evidence="1">
    <location>
        <begin position="1"/>
        <end position="19"/>
    </location>
</feature>
<evidence type="ECO:0000313" key="2">
    <source>
        <dbReference type="EMBL" id="CAA9209239.1"/>
    </source>
</evidence>
<feature type="compositionally biased region" description="Basic and acidic residues" evidence="1">
    <location>
        <begin position="171"/>
        <end position="189"/>
    </location>
</feature>
<feature type="compositionally biased region" description="Low complexity" evidence="1">
    <location>
        <begin position="41"/>
        <end position="50"/>
    </location>
</feature>
<accession>A0A6J4GYD5</accession>
<feature type="non-terminal residue" evidence="2">
    <location>
        <position position="340"/>
    </location>
</feature>
<feature type="compositionally biased region" description="Basic residues" evidence="1">
    <location>
        <begin position="76"/>
        <end position="90"/>
    </location>
</feature>
<name>A0A6J4GYD5_9PROT</name>
<feature type="non-terminal residue" evidence="2">
    <location>
        <position position="1"/>
    </location>
</feature>
<evidence type="ECO:0000256" key="1">
    <source>
        <dbReference type="SAM" id="MobiDB-lite"/>
    </source>
</evidence>
<organism evidence="2">
    <name type="scientific">uncultured Acetobacteraceae bacterium</name>
    <dbReference type="NCBI Taxonomy" id="169975"/>
    <lineage>
        <taxon>Bacteria</taxon>
        <taxon>Pseudomonadati</taxon>
        <taxon>Pseudomonadota</taxon>
        <taxon>Alphaproteobacteria</taxon>
        <taxon>Acetobacterales</taxon>
        <taxon>Acetobacteraceae</taxon>
        <taxon>environmental samples</taxon>
    </lineage>
</organism>
<gene>
    <name evidence="2" type="ORF">AVDCRST_MAG04-22</name>
</gene>
<dbReference type="EMBL" id="CADCTL010000001">
    <property type="protein sequence ID" value="CAA9209239.1"/>
    <property type="molecule type" value="Genomic_DNA"/>
</dbReference>
<sequence>DHRNRHLPRFAAAGRRHRLEGHQDGAARLGVDGGAVRRLHAAAAPGAQPHHPLRGHRRPQDERAGGGARHPGAIGHHPRQRHGRGGRHRLLPRDGSGQGGLPSAGPDRRLGGAGHDQHPLGDRRDGPGRDAERARANQLLPAGNARRRHGPLGREGRPRRDPQGGAAGEPGARHEPPDDRRTRAPRHGDAGGGRPRRRHPARGGREAGADPLRRGPPTSGAARRRGARALGGGGGARDRDGGPGRRGIGRGGAPLLHRGQVREGFRGLGVQSLQQARRGADGGERAGGRHHRSDGTAAGRRTGGRRSPAGGAISAANAVAAVPATCHQQPAGGRRVEPGL</sequence>
<feature type="region of interest" description="Disordered" evidence="1">
    <location>
        <begin position="1"/>
        <end position="312"/>
    </location>
</feature>